<gene>
    <name evidence="2" type="ORF">Q7A36_16430</name>
</gene>
<dbReference type="InterPro" id="IPR004360">
    <property type="entry name" value="Glyas_Fos-R_dOase_dom"/>
</dbReference>
<organism evidence="2 3">
    <name type="scientific">Paracraurococcus lichenis</name>
    <dbReference type="NCBI Taxonomy" id="3064888"/>
    <lineage>
        <taxon>Bacteria</taxon>
        <taxon>Pseudomonadati</taxon>
        <taxon>Pseudomonadota</taxon>
        <taxon>Alphaproteobacteria</taxon>
        <taxon>Acetobacterales</taxon>
        <taxon>Roseomonadaceae</taxon>
        <taxon>Paracraurococcus</taxon>
    </lineage>
</organism>
<reference evidence="2 3" key="1">
    <citation type="submission" date="2023-08" db="EMBL/GenBank/DDBJ databases">
        <title>The draft genome sequence of Paracraurococcus sp. LOR1-02.</title>
        <authorList>
            <person name="Kingkaew E."/>
            <person name="Tanasupawat S."/>
        </authorList>
    </citation>
    <scope>NUCLEOTIDE SEQUENCE [LARGE SCALE GENOMIC DNA]</scope>
    <source>
        <strain evidence="2 3">LOR1-02</strain>
    </source>
</reference>
<evidence type="ECO:0000313" key="3">
    <source>
        <dbReference type="Proteomes" id="UP001243009"/>
    </source>
</evidence>
<dbReference type="Pfam" id="PF00903">
    <property type="entry name" value="Glyoxalase"/>
    <property type="match status" value="1"/>
</dbReference>
<accession>A0ABT9E197</accession>
<protein>
    <submittedName>
        <fullName evidence="2">VOC family protein</fullName>
    </submittedName>
</protein>
<dbReference type="SUPFAM" id="SSF54593">
    <property type="entry name" value="Glyoxalase/Bleomycin resistance protein/Dihydroxybiphenyl dioxygenase"/>
    <property type="match status" value="1"/>
</dbReference>
<proteinExistence type="predicted"/>
<feature type="domain" description="VOC" evidence="1">
    <location>
        <begin position="4"/>
        <end position="122"/>
    </location>
</feature>
<dbReference type="PROSITE" id="PS51819">
    <property type="entry name" value="VOC"/>
    <property type="match status" value="1"/>
</dbReference>
<dbReference type="InterPro" id="IPR037523">
    <property type="entry name" value="VOC_core"/>
</dbReference>
<dbReference type="InterPro" id="IPR029068">
    <property type="entry name" value="Glyas_Bleomycin-R_OHBP_Dase"/>
</dbReference>
<dbReference type="EMBL" id="JAUTWS010000014">
    <property type="protein sequence ID" value="MDO9709941.1"/>
    <property type="molecule type" value="Genomic_DNA"/>
</dbReference>
<evidence type="ECO:0000259" key="1">
    <source>
        <dbReference type="PROSITE" id="PS51819"/>
    </source>
</evidence>
<dbReference type="Gene3D" id="3.10.180.10">
    <property type="entry name" value="2,3-Dihydroxybiphenyl 1,2-Dioxygenase, domain 1"/>
    <property type="match status" value="1"/>
</dbReference>
<comment type="caution">
    <text evidence="2">The sequence shown here is derived from an EMBL/GenBank/DDBJ whole genome shotgun (WGS) entry which is preliminary data.</text>
</comment>
<sequence>MSLGAAIPQLFVTDIDRAIRWFGTLGFAEVFRHGDPAFYAQVARDAAWLNLRHVDAPLLDPAVAAREEYLAASITVEDAEALAAEFEAAGAALHRPLTRRSWGAQDFVLRDPDGNLLLFAGPG</sequence>
<name>A0ABT9E197_9PROT</name>
<evidence type="ECO:0000313" key="2">
    <source>
        <dbReference type="EMBL" id="MDO9709941.1"/>
    </source>
</evidence>
<dbReference type="Proteomes" id="UP001243009">
    <property type="component" value="Unassembled WGS sequence"/>
</dbReference>
<keyword evidence="3" id="KW-1185">Reference proteome</keyword>
<dbReference type="RefSeq" id="WP_305104808.1">
    <property type="nucleotide sequence ID" value="NZ_JAUTWS010000014.1"/>
</dbReference>